<evidence type="ECO:0000256" key="8">
    <source>
        <dbReference type="ARBA" id="ARBA00025164"/>
    </source>
</evidence>
<dbReference type="EC" id="3.6.1.13" evidence="3"/>
<reference evidence="17" key="1">
    <citation type="submission" date="2016-10" db="EMBL/GenBank/DDBJ databases">
        <authorList>
            <person name="Varghese N."/>
            <person name="Submissions S."/>
        </authorList>
    </citation>
    <scope>NUCLEOTIDE SEQUENCE [LARGE SCALE GENOMIC DNA]</scope>
    <source>
        <strain evidence="17">DSM 26893</strain>
    </source>
</reference>
<sequence length="371" mass="40715">MPDLFLFGTLLDASLRDLVAGGAVATRPAVLDDHAVNRVEGADFPALVAQPGTRVEGLLLTPDATQMARLHFYEEGFGFGPEPVTVIADGQPVEAIVYRPRDGVTASDTPWDLAAWQQAWGALTRRAARESMGDFGQIDGATLRERVPMIFTRADAALRAESEMVPCTLRASTNRDAITVDDRRVPYAKFFAVEECDLRHPLHGGGQSPQVTRASFVMSDAVTVLPYDPARDRVMLVEQFRFGPFARGDLYPYALEPIAGRIDPGEGPEQTARREAMEEARLSLGPLHLVARYYPSPGATTEYLYSYVAEAELPDGIQTIAGSDAENEDIRTHVITFTRLLELMESGEVDVGHLLVSVLWLQRERAAGRFA</sequence>
<dbReference type="CDD" id="cd24155">
    <property type="entry name" value="NUDIX_ADPRase"/>
    <property type="match status" value="1"/>
</dbReference>
<evidence type="ECO:0000256" key="10">
    <source>
        <dbReference type="ARBA" id="ARBA00030308"/>
    </source>
</evidence>
<dbReference type="CDD" id="cd06661">
    <property type="entry name" value="GGCT_like"/>
    <property type="match status" value="1"/>
</dbReference>
<name>A0A1H8AE19_9RHOB</name>
<dbReference type="PANTHER" id="PTHR11839:SF5">
    <property type="entry name" value="ADP-RIBOSE PYROPHOSPHATASE"/>
    <property type="match status" value="1"/>
</dbReference>
<dbReference type="AlphaFoldDB" id="A0A1H8AE19"/>
<keyword evidence="17" id="KW-1185">Reference proteome</keyword>
<dbReference type="RefSeq" id="WP_175481617.1">
    <property type="nucleotide sequence ID" value="NZ_FOCM01000001.1"/>
</dbReference>
<dbReference type="Pfam" id="PF00293">
    <property type="entry name" value="NUDIX"/>
    <property type="match status" value="1"/>
</dbReference>
<protein>
    <recommendedName>
        <fullName evidence="4">ADP-ribose pyrophosphatase</fullName>
        <ecNumber evidence="3">3.6.1.13</ecNumber>
    </recommendedName>
    <alternativeName>
        <fullName evidence="9">ADP-ribose diphosphatase</fullName>
    </alternativeName>
    <alternativeName>
        <fullName evidence="11">ADP-ribose phosphohydrolase</fullName>
    </alternativeName>
    <alternativeName>
        <fullName evidence="10">Adenosine diphosphoribose pyrophosphatase</fullName>
    </alternativeName>
</protein>
<evidence type="ECO:0000259" key="15">
    <source>
        <dbReference type="PROSITE" id="PS51462"/>
    </source>
</evidence>
<evidence type="ECO:0000313" key="17">
    <source>
        <dbReference type="Proteomes" id="UP000199372"/>
    </source>
</evidence>
<accession>A0A1H8AE19</accession>
<comment type="function">
    <text evidence="8">Acts on ADP-mannose and ADP-glucose as well as ADP-ribose. Prevents glycogen biosynthesis. The reaction catalyzed by this enzyme is a limiting step of the gluconeogenic process.</text>
</comment>
<keyword evidence="5 13" id="KW-0479">Metal-binding</keyword>
<dbReference type="GO" id="GO:0005829">
    <property type="term" value="C:cytosol"/>
    <property type="evidence" value="ECO:0007669"/>
    <property type="project" value="TreeGrafter"/>
</dbReference>
<evidence type="ECO:0000256" key="3">
    <source>
        <dbReference type="ARBA" id="ARBA00012453"/>
    </source>
</evidence>
<dbReference type="SUPFAM" id="SSF55811">
    <property type="entry name" value="Nudix"/>
    <property type="match status" value="1"/>
</dbReference>
<dbReference type="GO" id="GO:0019693">
    <property type="term" value="P:ribose phosphate metabolic process"/>
    <property type="evidence" value="ECO:0007669"/>
    <property type="project" value="TreeGrafter"/>
</dbReference>
<evidence type="ECO:0000256" key="14">
    <source>
        <dbReference type="PIRSR" id="PIRSR604385-3"/>
    </source>
</evidence>
<keyword evidence="7 13" id="KW-0460">Magnesium</keyword>
<proteinExistence type="inferred from homology"/>
<dbReference type="InterPro" id="IPR013024">
    <property type="entry name" value="GGCT-like"/>
</dbReference>
<keyword evidence="6" id="KW-0378">Hydrolase</keyword>
<dbReference type="Pfam" id="PF06094">
    <property type="entry name" value="GGACT"/>
    <property type="match status" value="1"/>
</dbReference>
<dbReference type="NCBIfam" id="TIGR00052">
    <property type="entry name" value="nudix-type nucleoside diphosphatase, YffH/AdpP family"/>
    <property type="match status" value="1"/>
</dbReference>
<feature type="short sequence motif" description="Nudix box" evidence="14">
    <location>
        <begin position="260"/>
        <end position="282"/>
    </location>
</feature>
<evidence type="ECO:0000256" key="9">
    <source>
        <dbReference type="ARBA" id="ARBA00030162"/>
    </source>
</evidence>
<organism evidence="16 17">
    <name type="scientific">Palleronia pelagia</name>
    <dbReference type="NCBI Taxonomy" id="387096"/>
    <lineage>
        <taxon>Bacteria</taxon>
        <taxon>Pseudomonadati</taxon>
        <taxon>Pseudomonadota</taxon>
        <taxon>Alphaproteobacteria</taxon>
        <taxon>Rhodobacterales</taxon>
        <taxon>Roseobacteraceae</taxon>
        <taxon>Palleronia</taxon>
    </lineage>
</organism>
<dbReference type="PANTHER" id="PTHR11839">
    <property type="entry name" value="UDP/ADP-SUGAR PYROPHOSPHATASE"/>
    <property type="match status" value="1"/>
</dbReference>
<evidence type="ECO:0000256" key="4">
    <source>
        <dbReference type="ARBA" id="ARBA00013297"/>
    </source>
</evidence>
<evidence type="ECO:0000256" key="2">
    <source>
        <dbReference type="ARBA" id="ARBA00007482"/>
    </source>
</evidence>
<evidence type="ECO:0000313" key="16">
    <source>
        <dbReference type="EMBL" id="SEM68793.1"/>
    </source>
</evidence>
<gene>
    <name evidence="16" type="ORF">SAMN04488011_101121</name>
</gene>
<dbReference type="InterPro" id="IPR020084">
    <property type="entry name" value="NUDIX_hydrolase_CS"/>
</dbReference>
<dbReference type="GO" id="GO:0006753">
    <property type="term" value="P:nucleoside phosphate metabolic process"/>
    <property type="evidence" value="ECO:0007669"/>
    <property type="project" value="TreeGrafter"/>
</dbReference>
<dbReference type="Proteomes" id="UP000199372">
    <property type="component" value="Unassembled WGS sequence"/>
</dbReference>
<evidence type="ECO:0000256" key="11">
    <source>
        <dbReference type="ARBA" id="ARBA00033056"/>
    </source>
</evidence>
<feature type="binding site" evidence="13">
    <location>
        <position position="328"/>
    </location>
    <ligand>
        <name>Mg(2+)</name>
        <dbReference type="ChEBI" id="CHEBI:18420"/>
        <label>1</label>
    </ligand>
</feature>
<comment type="similarity">
    <text evidence="2">Belongs to the Nudix hydrolase family. NudF subfamily.</text>
</comment>
<dbReference type="Gene3D" id="3.10.490.10">
    <property type="entry name" value="Gamma-glutamyl cyclotransferase-like"/>
    <property type="match status" value="1"/>
</dbReference>
<evidence type="ECO:0000256" key="1">
    <source>
        <dbReference type="ARBA" id="ARBA00001946"/>
    </source>
</evidence>
<dbReference type="InterPro" id="IPR009288">
    <property type="entry name" value="AIG2-like_dom"/>
</dbReference>
<evidence type="ECO:0000256" key="7">
    <source>
        <dbReference type="ARBA" id="ARBA00022842"/>
    </source>
</evidence>
<dbReference type="Gene3D" id="3.90.79.10">
    <property type="entry name" value="Nucleoside Triphosphate Pyrophosphohydrolase"/>
    <property type="match status" value="1"/>
</dbReference>
<dbReference type="PROSITE" id="PS51462">
    <property type="entry name" value="NUDIX"/>
    <property type="match status" value="1"/>
</dbReference>
<dbReference type="InterPro" id="IPR036568">
    <property type="entry name" value="GGCT-like_sf"/>
</dbReference>
<dbReference type="GO" id="GO:0019144">
    <property type="term" value="F:ADP-sugar diphosphatase activity"/>
    <property type="evidence" value="ECO:0007669"/>
    <property type="project" value="TreeGrafter"/>
</dbReference>
<dbReference type="EMBL" id="FOCM01000001">
    <property type="protein sequence ID" value="SEM68793.1"/>
    <property type="molecule type" value="Genomic_DNA"/>
</dbReference>
<feature type="binding site" evidence="13">
    <location>
        <position position="275"/>
    </location>
    <ligand>
        <name>Mg(2+)</name>
        <dbReference type="ChEBI" id="CHEBI:18420"/>
        <label>1</label>
    </ligand>
</feature>
<dbReference type="GO" id="GO:0046872">
    <property type="term" value="F:metal ion binding"/>
    <property type="evidence" value="ECO:0007669"/>
    <property type="project" value="UniProtKB-KW"/>
</dbReference>
<comment type="catalytic activity">
    <reaction evidence="12">
        <text>ADP-D-ribose + H2O = D-ribose 5-phosphate + AMP + 2 H(+)</text>
        <dbReference type="Rhea" id="RHEA:10412"/>
        <dbReference type="ChEBI" id="CHEBI:15377"/>
        <dbReference type="ChEBI" id="CHEBI:15378"/>
        <dbReference type="ChEBI" id="CHEBI:57967"/>
        <dbReference type="ChEBI" id="CHEBI:78346"/>
        <dbReference type="ChEBI" id="CHEBI:456215"/>
        <dbReference type="EC" id="3.6.1.13"/>
    </reaction>
</comment>
<dbReference type="SUPFAM" id="SSF110857">
    <property type="entry name" value="Gamma-glutamyl cyclotransferase-like"/>
    <property type="match status" value="1"/>
</dbReference>
<feature type="binding site" evidence="13">
    <location>
        <position position="259"/>
    </location>
    <ligand>
        <name>Mg(2+)</name>
        <dbReference type="ChEBI" id="CHEBI:18420"/>
        <label>1</label>
    </ligand>
</feature>
<evidence type="ECO:0000256" key="6">
    <source>
        <dbReference type="ARBA" id="ARBA00022801"/>
    </source>
</evidence>
<evidence type="ECO:0000256" key="5">
    <source>
        <dbReference type="ARBA" id="ARBA00022723"/>
    </source>
</evidence>
<dbReference type="InterPro" id="IPR000086">
    <property type="entry name" value="NUDIX_hydrolase_dom"/>
</dbReference>
<feature type="binding site" evidence="13">
    <location>
        <position position="279"/>
    </location>
    <ligand>
        <name>Mg(2+)</name>
        <dbReference type="ChEBI" id="CHEBI:18420"/>
        <label>1</label>
    </ligand>
</feature>
<evidence type="ECO:0000256" key="13">
    <source>
        <dbReference type="PIRSR" id="PIRSR604385-2"/>
    </source>
</evidence>
<dbReference type="InterPro" id="IPR015797">
    <property type="entry name" value="NUDIX_hydrolase-like_dom_sf"/>
</dbReference>
<dbReference type="InterPro" id="IPR004385">
    <property type="entry name" value="NDP_pyrophosphatase"/>
</dbReference>
<comment type="cofactor">
    <cofactor evidence="1 13">
        <name>Mg(2+)</name>
        <dbReference type="ChEBI" id="CHEBI:18420"/>
    </cofactor>
</comment>
<dbReference type="PROSITE" id="PS00893">
    <property type="entry name" value="NUDIX_BOX"/>
    <property type="match status" value="1"/>
</dbReference>
<evidence type="ECO:0000256" key="12">
    <source>
        <dbReference type="ARBA" id="ARBA00049546"/>
    </source>
</evidence>
<feature type="domain" description="Nudix hydrolase" evidence="15">
    <location>
        <begin position="217"/>
        <end position="357"/>
    </location>
</feature>
<dbReference type="GO" id="GO:0047631">
    <property type="term" value="F:ADP-ribose diphosphatase activity"/>
    <property type="evidence" value="ECO:0007669"/>
    <property type="project" value="UniProtKB-EC"/>
</dbReference>